<evidence type="ECO:0000313" key="4">
    <source>
        <dbReference type="Proteomes" id="UP000509513"/>
    </source>
</evidence>
<dbReference type="EMBL" id="CP054051">
    <property type="protein sequence ID" value="QKJ28117.1"/>
    <property type="molecule type" value="Genomic_DNA"/>
</dbReference>
<dbReference type="Proteomes" id="UP000509513">
    <property type="component" value="Chromosome"/>
</dbReference>
<evidence type="ECO:0000256" key="1">
    <source>
        <dbReference type="SAM" id="SignalP"/>
    </source>
</evidence>
<accession>A0A7L5JSA4</accession>
<dbReference type="GO" id="GO:0004040">
    <property type="term" value="F:amidase activity"/>
    <property type="evidence" value="ECO:0007669"/>
    <property type="project" value="InterPro"/>
</dbReference>
<feature type="chain" id="PRO_5029877242" evidence="1">
    <location>
        <begin position="30"/>
        <end position="266"/>
    </location>
</feature>
<dbReference type="RefSeq" id="WP_024774351.1">
    <property type="nucleotide sequence ID" value="NZ_CP054051.1"/>
</dbReference>
<reference evidence="3 4" key="1">
    <citation type="submission" date="2020-05" db="EMBL/GenBank/DDBJ databases">
        <title>Complete genome sequencing of Campylobacter and Arcobacter type strains.</title>
        <authorList>
            <person name="Miller W.G."/>
            <person name="Yee E."/>
        </authorList>
    </citation>
    <scope>NUCLEOTIDE SEQUENCE [LARGE SCALE GENOMIC DNA]</scope>
    <source>
        <strain evidence="3 4">LMG 21996</strain>
    </source>
</reference>
<feature type="domain" description="Mannosyl-glycoprotein endo-beta-N-acetylglucosamidase-like" evidence="2">
    <location>
        <begin position="108"/>
        <end position="201"/>
    </location>
</feature>
<dbReference type="PANTHER" id="PTHR40572:SF1">
    <property type="entry name" value="PROTEIN BAX"/>
    <property type="match status" value="1"/>
</dbReference>
<evidence type="ECO:0000313" key="3">
    <source>
        <dbReference type="EMBL" id="QKJ28117.1"/>
    </source>
</evidence>
<gene>
    <name evidence="3" type="ORF">ACBT_2237</name>
</gene>
<organism evidence="3 4">
    <name type="scientific">Aliarcobacter cibarius</name>
    <dbReference type="NCBI Taxonomy" id="255507"/>
    <lineage>
        <taxon>Bacteria</taxon>
        <taxon>Pseudomonadati</taxon>
        <taxon>Campylobacterota</taxon>
        <taxon>Epsilonproteobacteria</taxon>
        <taxon>Campylobacterales</taxon>
        <taxon>Arcobacteraceae</taxon>
        <taxon>Aliarcobacter</taxon>
    </lineage>
</organism>
<dbReference type="Gene3D" id="1.10.530.10">
    <property type="match status" value="1"/>
</dbReference>
<dbReference type="InterPro" id="IPR002901">
    <property type="entry name" value="MGlyc_endo_b_GlcNAc-like_dom"/>
</dbReference>
<name>A0A7L5JSA4_9BACT</name>
<dbReference type="AlphaFoldDB" id="A0A7L5JSA4"/>
<protein>
    <submittedName>
        <fullName evidence="3">Putative FlgJ-related protein (Bax domain)</fullName>
    </submittedName>
</protein>
<dbReference type="PANTHER" id="PTHR40572">
    <property type="entry name" value="PROTEIN BAX"/>
    <property type="match status" value="1"/>
</dbReference>
<dbReference type="OrthoDB" id="9788155at2"/>
<keyword evidence="1" id="KW-0732">Signal</keyword>
<dbReference type="KEGG" id="acib:ACBT_2237"/>
<dbReference type="Pfam" id="PF01832">
    <property type="entry name" value="Glucosaminidase"/>
    <property type="match status" value="1"/>
</dbReference>
<sequence length="266" mass="30779">MQFLTILLKNSKKLLLSLFISGAVQIASAKGLPQEFYNIKDKELAKAYFLEHLYELIEQENIAILKEREFVIDVLNNKFLELQKDAELLAKLVEIKQKYNIQNIYSLEEYLKKIDVIPPSLALAQAAVESAWGKSRFVKEANNIFGHWTYDKEFGIIPKRRDQGASHFIRVFESLEASIKAYMLNLNRNEAYKSFQEQRYNNKEENQQISGLVLSKTMLNYSGIANKYLDILSKVILGNNLEEFDFRYFGKTEELNKSNLILTAGL</sequence>
<evidence type="ECO:0000259" key="2">
    <source>
        <dbReference type="Pfam" id="PF01832"/>
    </source>
</evidence>
<feature type="signal peptide" evidence="1">
    <location>
        <begin position="1"/>
        <end position="29"/>
    </location>
</feature>
<dbReference type="InterPro" id="IPR053195">
    <property type="entry name" value="Bax-like"/>
</dbReference>
<proteinExistence type="predicted"/>